<sequence length="191" mass="21343">MTFGLCGYLSISLAKNKHKIGNSSVPNHNLVAVDDPLVIHQNGARGPRASIAASIWLGYSETHNGIPGYQPGQVSALLLFCSIKDELLSPKGNRTELLSNARINAPKLFSNQRLLQKTKTCPAISFRDKYTHKTQFCTFFYKCTGNLFFLLTLPSYISKLPFCKFTCGFLNILLLHSQLKLHYDILSLTNF</sequence>
<organism evidence="1">
    <name type="scientific">Uncultured Desulfatiglans sp</name>
    <dbReference type="NCBI Taxonomy" id="1748965"/>
    <lineage>
        <taxon>Bacteria</taxon>
        <taxon>Pseudomonadati</taxon>
        <taxon>Thermodesulfobacteriota</taxon>
        <taxon>Desulfobacteria</taxon>
        <taxon>Desulfatiglandales</taxon>
        <taxon>Desulfatiglandaceae</taxon>
        <taxon>Desulfatiglans</taxon>
        <taxon>environmental samples</taxon>
    </lineage>
</organism>
<protein>
    <submittedName>
        <fullName evidence="1">Uncharacterized protein</fullName>
    </submittedName>
</protein>
<proteinExistence type="predicted"/>
<name>A0A653AAM1_UNCDX</name>
<gene>
    <name evidence="1" type="ORF">TRIP_B350210</name>
</gene>
<accession>A0A653AAM1</accession>
<dbReference type="AlphaFoldDB" id="A0A653AAM1"/>
<dbReference type="EMBL" id="UPXX01000029">
    <property type="protein sequence ID" value="VBB45121.1"/>
    <property type="molecule type" value="Genomic_DNA"/>
</dbReference>
<evidence type="ECO:0000313" key="1">
    <source>
        <dbReference type="EMBL" id="VBB45121.1"/>
    </source>
</evidence>
<reference evidence="1" key="1">
    <citation type="submission" date="2018-07" db="EMBL/GenBank/DDBJ databases">
        <authorList>
            <consortium name="Genoscope - CEA"/>
            <person name="William W."/>
        </authorList>
    </citation>
    <scope>NUCLEOTIDE SEQUENCE</scope>
    <source>
        <strain evidence="1">IK1</strain>
    </source>
</reference>